<evidence type="ECO:0000313" key="2">
    <source>
        <dbReference type="EMBL" id="MFD2216402.1"/>
    </source>
</evidence>
<organism evidence="2 3">
    <name type="scientific">Metabacillus endolithicus</name>
    <dbReference type="NCBI Taxonomy" id="1535204"/>
    <lineage>
        <taxon>Bacteria</taxon>
        <taxon>Bacillati</taxon>
        <taxon>Bacillota</taxon>
        <taxon>Bacilli</taxon>
        <taxon>Bacillales</taxon>
        <taxon>Bacillaceae</taxon>
        <taxon>Metabacillus</taxon>
    </lineage>
</organism>
<proteinExistence type="predicted"/>
<accession>A0ABW5C2L3</accession>
<keyword evidence="1" id="KW-0472">Membrane</keyword>
<dbReference type="Proteomes" id="UP001597318">
    <property type="component" value="Unassembled WGS sequence"/>
</dbReference>
<dbReference type="RefSeq" id="WP_281730527.1">
    <property type="nucleotide sequence ID" value="NZ_CP095551.1"/>
</dbReference>
<keyword evidence="3" id="KW-1185">Reference proteome</keyword>
<name>A0ABW5C2L3_9BACI</name>
<keyword evidence="1" id="KW-1133">Transmembrane helix</keyword>
<comment type="caution">
    <text evidence="2">The sequence shown here is derived from an EMBL/GenBank/DDBJ whole genome shotgun (WGS) entry which is preliminary data.</text>
</comment>
<evidence type="ECO:0000313" key="3">
    <source>
        <dbReference type="Proteomes" id="UP001597318"/>
    </source>
</evidence>
<dbReference type="EMBL" id="JBHUIK010000007">
    <property type="protein sequence ID" value="MFD2216402.1"/>
    <property type="molecule type" value="Genomic_DNA"/>
</dbReference>
<evidence type="ECO:0000256" key="1">
    <source>
        <dbReference type="SAM" id="Phobius"/>
    </source>
</evidence>
<protein>
    <submittedName>
        <fullName evidence="2">Uncharacterized protein</fullName>
    </submittedName>
</protein>
<feature type="transmembrane region" description="Helical" evidence="1">
    <location>
        <begin position="14"/>
        <end position="38"/>
    </location>
</feature>
<keyword evidence="1" id="KW-0812">Transmembrane</keyword>
<sequence length="43" mass="5066">METVWYVIERPLKLVFWGIVLTAITLSPFIQINGMNLIQYLLQ</sequence>
<gene>
    <name evidence="2" type="ORF">ACFSKK_22255</name>
</gene>
<reference evidence="3" key="1">
    <citation type="journal article" date="2019" name="Int. J. Syst. Evol. Microbiol.">
        <title>The Global Catalogue of Microorganisms (GCM) 10K type strain sequencing project: providing services to taxonomists for standard genome sequencing and annotation.</title>
        <authorList>
            <consortium name="The Broad Institute Genomics Platform"/>
            <consortium name="The Broad Institute Genome Sequencing Center for Infectious Disease"/>
            <person name="Wu L."/>
            <person name="Ma J."/>
        </authorList>
    </citation>
    <scope>NUCLEOTIDE SEQUENCE [LARGE SCALE GENOMIC DNA]</scope>
    <source>
        <strain evidence="3">CGMCC 1.15474</strain>
    </source>
</reference>